<dbReference type="SUPFAM" id="SSF53474">
    <property type="entry name" value="alpha/beta-Hydrolases"/>
    <property type="match status" value="1"/>
</dbReference>
<comment type="caution">
    <text evidence="3">The sequence shown here is derived from an EMBL/GenBank/DDBJ whole genome shotgun (WGS) entry which is preliminary data.</text>
</comment>
<feature type="signal peptide" evidence="1">
    <location>
        <begin position="1"/>
        <end position="25"/>
    </location>
</feature>
<feature type="chain" id="PRO_5023041261" description="Dienelactone hydrolase domain-containing protein" evidence="1">
    <location>
        <begin position="26"/>
        <end position="639"/>
    </location>
</feature>
<dbReference type="InterPro" id="IPR002925">
    <property type="entry name" value="Dienelactn_hydro"/>
</dbReference>
<reference evidence="3 4" key="1">
    <citation type="submission" date="2019-02" db="EMBL/GenBank/DDBJ databases">
        <title>Deep-cultivation of Planctomycetes and their phenomic and genomic characterization uncovers novel biology.</title>
        <authorList>
            <person name="Wiegand S."/>
            <person name="Jogler M."/>
            <person name="Boedeker C."/>
            <person name="Pinto D."/>
            <person name="Vollmers J."/>
            <person name="Rivas-Marin E."/>
            <person name="Kohn T."/>
            <person name="Peeters S.H."/>
            <person name="Heuer A."/>
            <person name="Rast P."/>
            <person name="Oberbeckmann S."/>
            <person name="Bunk B."/>
            <person name="Jeske O."/>
            <person name="Meyerdierks A."/>
            <person name="Storesund J.E."/>
            <person name="Kallscheuer N."/>
            <person name="Luecker S."/>
            <person name="Lage O.M."/>
            <person name="Pohl T."/>
            <person name="Merkel B.J."/>
            <person name="Hornburger P."/>
            <person name="Mueller R.-W."/>
            <person name="Bruemmer F."/>
            <person name="Labrenz M."/>
            <person name="Spormann A.M."/>
            <person name="Op Den Camp H."/>
            <person name="Overmann J."/>
            <person name="Amann R."/>
            <person name="Jetten M.S.M."/>
            <person name="Mascher T."/>
            <person name="Medema M.H."/>
            <person name="Devos D.P."/>
            <person name="Kaster A.-K."/>
            <person name="Ovreas L."/>
            <person name="Rohde M."/>
            <person name="Galperin M.Y."/>
            <person name="Jogler C."/>
        </authorList>
    </citation>
    <scope>NUCLEOTIDE SEQUENCE [LARGE SCALE GENOMIC DNA]</scope>
    <source>
        <strain evidence="3 4">Poly59</strain>
    </source>
</reference>
<dbReference type="Gene3D" id="3.40.50.1820">
    <property type="entry name" value="alpha/beta hydrolase"/>
    <property type="match status" value="1"/>
</dbReference>
<keyword evidence="1" id="KW-0732">Signal</keyword>
<dbReference type="EMBL" id="SJPX01000001">
    <property type="protein sequence ID" value="TWU57377.1"/>
    <property type="molecule type" value="Genomic_DNA"/>
</dbReference>
<accession>A0A5C6FA58</accession>
<dbReference type="AlphaFoldDB" id="A0A5C6FA58"/>
<gene>
    <name evidence="3" type="ORF">Poly59_02840</name>
</gene>
<feature type="domain" description="Dienelactone hydrolase" evidence="2">
    <location>
        <begin position="221"/>
        <end position="310"/>
    </location>
</feature>
<sequence precursor="true">MTRFLLLTTLLVVSVVSVRANNAVAREQETLPQLTGGVAPATFSEMWGDFDPRAEPLETETLHQWEEDGVRLRVVRFRIGVFKGQTARLAAIVGVPMSAIDSGEKIPGLVQIHGGGQFADHRACLMNAKRGYATVSIAWAGRISAPQYRVSESEVELFWDQKTDDPGYRLTTDWGAVDGYHAPCRNPANNFPSAKPAAWTIDDIESPRNSPWFLCAIAARRALTFLEQQPEVDADRLGVYGHSMGGKLTVLTSVDDRVKAAAPSCGGISDRDNESELFRKTIGDDVSLKQITCPIIFLSPSNDFHGRIGDLPRAAGEIQSDDWRVTCSPHRSHQDSAEYEVASLLWFDQYLKGSFEFPETPVTDVRFSGKDAVPTITVAVDTKRDPLSVDVFYTQHGKDVETSSDRDNTVNRFWRYAKATRLNGAWTAKLPVGTVDKPLWVYANVTYALDQPVSGAGYYYGIYNADTFNVSSLLDKVSPKELKTAGAKPTLRPESMIESFDEDWQKEWFSNKPETWPRMTHKLYDDQFKAPSDDARLAIEVRCDEPNQLVVMIDGHAVVVDLAATNPQQPDQWQQVMLSPADFRNYDGESLSNWTGIRELKLSDAERLQPAKRGSGQSRIVGRNWRGNEPEFRNLRWVD</sequence>
<evidence type="ECO:0000256" key="1">
    <source>
        <dbReference type="SAM" id="SignalP"/>
    </source>
</evidence>
<evidence type="ECO:0000313" key="4">
    <source>
        <dbReference type="Proteomes" id="UP000317977"/>
    </source>
</evidence>
<name>A0A5C6FA58_9BACT</name>
<dbReference type="RefSeq" id="WP_146532290.1">
    <property type="nucleotide sequence ID" value="NZ_SJPX01000001.1"/>
</dbReference>
<keyword evidence="4" id="KW-1185">Reference proteome</keyword>
<dbReference type="GO" id="GO:0016787">
    <property type="term" value="F:hydrolase activity"/>
    <property type="evidence" value="ECO:0007669"/>
    <property type="project" value="InterPro"/>
</dbReference>
<dbReference type="Proteomes" id="UP000317977">
    <property type="component" value="Unassembled WGS sequence"/>
</dbReference>
<evidence type="ECO:0000259" key="2">
    <source>
        <dbReference type="Pfam" id="PF01738"/>
    </source>
</evidence>
<evidence type="ECO:0000313" key="3">
    <source>
        <dbReference type="EMBL" id="TWU57377.1"/>
    </source>
</evidence>
<dbReference type="OrthoDB" id="2491135at2"/>
<organism evidence="3 4">
    <name type="scientific">Rubripirellula reticaptiva</name>
    <dbReference type="NCBI Taxonomy" id="2528013"/>
    <lineage>
        <taxon>Bacteria</taxon>
        <taxon>Pseudomonadati</taxon>
        <taxon>Planctomycetota</taxon>
        <taxon>Planctomycetia</taxon>
        <taxon>Pirellulales</taxon>
        <taxon>Pirellulaceae</taxon>
        <taxon>Rubripirellula</taxon>
    </lineage>
</organism>
<dbReference type="Pfam" id="PF01738">
    <property type="entry name" value="DLH"/>
    <property type="match status" value="1"/>
</dbReference>
<protein>
    <recommendedName>
        <fullName evidence="2">Dienelactone hydrolase domain-containing protein</fullName>
    </recommendedName>
</protein>
<dbReference type="InterPro" id="IPR029058">
    <property type="entry name" value="AB_hydrolase_fold"/>
</dbReference>
<proteinExistence type="predicted"/>